<evidence type="ECO:0000313" key="2">
    <source>
        <dbReference type="Proteomes" id="UP000279673"/>
    </source>
</evidence>
<gene>
    <name evidence="1" type="ORF">DYS74_03830</name>
</gene>
<accession>A0A421BU05</accession>
<reference evidence="1 2" key="1">
    <citation type="submission" date="2018-10" db="EMBL/GenBank/DDBJ databases">
        <title>Rhodobacter sp . BO-81.</title>
        <authorList>
            <person name="Im W.T."/>
        </authorList>
    </citation>
    <scope>NUCLEOTIDE SEQUENCE [LARGE SCALE GENOMIC DNA]</scope>
    <source>
        <strain evidence="1 2">BO-81</strain>
    </source>
</reference>
<evidence type="ECO:0000313" key="1">
    <source>
        <dbReference type="EMBL" id="RLL71751.1"/>
    </source>
</evidence>
<protein>
    <submittedName>
        <fullName evidence="1">Phosphoadenosine phosphosulfate reductase</fullName>
    </submittedName>
</protein>
<dbReference type="Proteomes" id="UP000279673">
    <property type="component" value="Unassembled WGS sequence"/>
</dbReference>
<sequence>MDSIVETRKPMREMSDSDWKRQIADLGEDEGYYEPLGPAHGALFADRGPVLLVSFEVRGAIRSRGEGQVPLGYSLAEAADHSSLTLISDRDTWFRDPAVYAFFDRLVDDGFFEDFDRVVFYGAGPCGYAAAAFSVAAPGATVIAIQPQATLEPRLTGWDDRFTEMRRLCFTDRYGFAPDMLEGVGKAYVLFDPAVTLDAMHAALMARPWVELLACFGAGSTIERTLTDLDVLETMLTQACAGSFDAANFWRLYRTRRNSGRYLRHLLAHLEGTGRTYLAAMLCRNVVRRMNAPRFRARLGPLEEALAAKGVTLPDPLPLPSEI</sequence>
<comment type="caution">
    <text evidence="1">The sequence shown here is derived from an EMBL/GenBank/DDBJ whole genome shotgun (WGS) entry which is preliminary data.</text>
</comment>
<proteinExistence type="predicted"/>
<dbReference type="EMBL" id="RCHI01000003">
    <property type="protein sequence ID" value="RLL71751.1"/>
    <property type="molecule type" value="Genomic_DNA"/>
</dbReference>
<dbReference type="AlphaFoldDB" id="A0A421BU05"/>
<dbReference type="RefSeq" id="WP_121531108.1">
    <property type="nucleotide sequence ID" value="NZ_RCHI01000003.1"/>
</dbReference>
<organism evidence="1 2">
    <name type="scientific">Paenirhodobacter hankyongi</name>
    <dbReference type="NCBI Taxonomy" id="2294033"/>
    <lineage>
        <taxon>Bacteria</taxon>
        <taxon>Pseudomonadati</taxon>
        <taxon>Pseudomonadota</taxon>
        <taxon>Alphaproteobacteria</taxon>
        <taxon>Rhodobacterales</taxon>
        <taxon>Rhodobacter group</taxon>
        <taxon>Paenirhodobacter</taxon>
    </lineage>
</organism>
<name>A0A421BU05_9RHOB</name>
<keyword evidence="2" id="KW-1185">Reference proteome</keyword>